<dbReference type="RefSeq" id="WP_270037866.1">
    <property type="nucleotide sequence ID" value="NZ_JAPDOD010000002.1"/>
</dbReference>
<evidence type="ECO:0000313" key="1">
    <source>
        <dbReference type="EMBL" id="MDA0159192.1"/>
    </source>
</evidence>
<evidence type="ECO:0000313" key="2">
    <source>
        <dbReference type="Proteomes" id="UP001149140"/>
    </source>
</evidence>
<name>A0A9X3MN08_9ACTN</name>
<keyword evidence="2" id="KW-1185">Reference proteome</keyword>
<dbReference type="EMBL" id="JAPDOD010000002">
    <property type="protein sequence ID" value="MDA0159192.1"/>
    <property type="molecule type" value="Genomic_DNA"/>
</dbReference>
<organism evidence="1 2">
    <name type="scientific">Solirubrobacter ginsenosidimutans</name>
    <dbReference type="NCBI Taxonomy" id="490573"/>
    <lineage>
        <taxon>Bacteria</taxon>
        <taxon>Bacillati</taxon>
        <taxon>Actinomycetota</taxon>
        <taxon>Thermoleophilia</taxon>
        <taxon>Solirubrobacterales</taxon>
        <taxon>Solirubrobacteraceae</taxon>
        <taxon>Solirubrobacter</taxon>
    </lineage>
</organism>
<reference evidence="1" key="1">
    <citation type="submission" date="2022-10" db="EMBL/GenBank/DDBJ databases">
        <title>The WGS of Solirubrobacter ginsenosidimutans DSM 21036.</title>
        <authorList>
            <person name="Jiang Z."/>
        </authorList>
    </citation>
    <scope>NUCLEOTIDE SEQUENCE</scope>
    <source>
        <strain evidence="1">DSM 21036</strain>
    </source>
</reference>
<protein>
    <submittedName>
        <fullName evidence="1">Uncharacterized protein</fullName>
    </submittedName>
</protein>
<proteinExistence type="predicted"/>
<gene>
    <name evidence="1" type="ORF">OM076_02850</name>
</gene>
<sequence length="410" mass="42784">MLPRPPASAGIGELNVALPLPALPVPQLPGGNVIGVPGIGAVDLGPALAALVGAAGPLLSVKDLTADAGATGQAGTPALSGTSRIGALSALGTTLSTTDAVDRNLTLDSQTLDPSKLDVTKVLAPAGVDLVMLQNALQPVLDTLPDLAVPATALRVRTTPGEQLVSGDKLTRRALHVRVELAGTPLLDAVVGEATVDATGVGCGSIAAAALGLGSTKSGCTTRRLTLIDVVQKGGRVFLQGAADPRRFADKTVRIRSLWNRRTVATLKVPKSGLFMTDAKLPPVSLRHTNAARYRASIGTEKSLALKLERRMIVTGTRKAGTRKVTLSGRISRPLATPVQTVTVTRQVSCGKESVVARFKPAGDGRFKATLNAPRADRVYTFRFRSRVRFSTSYPTLYQTFTLPQYVVGT</sequence>
<comment type="caution">
    <text evidence="1">The sequence shown here is derived from an EMBL/GenBank/DDBJ whole genome shotgun (WGS) entry which is preliminary data.</text>
</comment>
<dbReference type="Proteomes" id="UP001149140">
    <property type="component" value="Unassembled WGS sequence"/>
</dbReference>
<accession>A0A9X3MN08</accession>
<dbReference type="AlphaFoldDB" id="A0A9X3MN08"/>